<dbReference type="AlphaFoldDB" id="A0A178LYB6"/>
<dbReference type="NCBIfam" id="TIGR01764">
    <property type="entry name" value="excise"/>
    <property type="match status" value="1"/>
</dbReference>
<name>A0A178LYB6_9CHLR</name>
<accession>A0A178LYB6</accession>
<dbReference type="GO" id="GO:0003677">
    <property type="term" value="F:DNA binding"/>
    <property type="evidence" value="ECO:0007669"/>
    <property type="project" value="UniProtKB-KW"/>
</dbReference>
<comment type="caution">
    <text evidence="2">The sequence shown here is derived from an EMBL/GenBank/DDBJ whole genome shotgun (WGS) entry which is preliminary data.</text>
</comment>
<organism evidence="2 3">
    <name type="scientific">Chloroflexus islandicus</name>
    <dbReference type="NCBI Taxonomy" id="1707952"/>
    <lineage>
        <taxon>Bacteria</taxon>
        <taxon>Bacillati</taxon>
        <taxon>Chloroflexota</taxon>
        <taxon>Chloroflexia</taxon>
        <taxon>Chloroflexales</taxon>
        <taxon>Chloroflexineae</taxon>
        <taxon>Chloroflexaceae</taxon>
        <taxon>Chloroflexus</taxon>
    </lineage>
</organism>
<dbReference type="STRING" id="1707952.A6A03_19465"/>
<gene>
    <name evidence="2" type="ORF">A6A03_19465</name>
</gene>
<feature type="domain" description="Helix-turn-helix" evidence="1">
    <location>
        <begin position="9"/>
        <end position="59"/>
    </location>
</feature>
<dbReference type="Gene3D" id="1.10.1660.10">
    <property type="match status" value="1"/>
</dbReference>
<proteinExistence type="predicted"/>
<dbReference type="RefSeq" id="WP_066791000.1">
    <property type="nucleotide sequence ID" value="NZ_LWQS01000096.1"/>
</dbReference>
<dbReference type="SUPFAM" id="SSF46955">
    <property type="entry name" value="Putative DNA-binding domain"/>
    <property type="match status" value="1"/>
</dbReference>
<dbReference type="Proteomes" id="UP000078287">
    <property type="component" value="Unassembled WGS sequence"/>
</dbReference>
<dbReference type="InterPro" id="IPR041657">
    <property type="entry name" value="HTH_17"/>
</dbReference>
<keyword evidence="3" id="KW-1185">Reference proteome</keyword>
<dbReference type="InterPro" id="IPR010093">
    <property type="entry name" value="SinI_DNA-bd"/>
</dbReference>
<keyword evidence="2" id="KW-0238">DNA-binding</keyword>
<dbReference type="Pfam" id="PF12728">
    <property type="entry name" value="HTH_17"/>
    <property type="match status" value="1"/>
</dbReference>
<protein>
    <submittedName>
        <fullName evidence="2">DNA-binding protein</fullName>
    </submittedName>
</protein>
<sequence>MSDKEPPTYLSLSAASQLLGVHASTLRRWADEGAVPVYITPGGHRRFARADILALAARRPLPAQSLSSVLASKALAQTRSELANPSTAPAWMMAMSEHERLAWRRVGQQLMGVVLRYVSSHDEHSPLLEEARAIGRNYARLARAAGLPLTDAIAAALFFRDSLVEAAMDLPEEAHVRPAESARLLRRISRVANEVQLAVVAGYEAEE</sequence>
<dbReference type="InterPro" id="IPR009061">
    <property type="entry name" value="DNA-bd_dom_put_sf"/>
</dbReference>
<reference evidence="2 3" key="1">
    <citation type="submission" date="2016-04" db="EMBL/GenBank/DDBJ databases">
        <title>Chloroflexus islandicus sp. nov., a thermophilic filamentous anoxygenic phototrophic bacterium from geyser Strokkur (Iceland).</title>
        <authorList>
            <person name="Gaisin V.A."/>
            <person name="Kalashnikov A.M."/>
            <person name="Sukhacheva M.V."/>
            <person name="Grouzdev D.S."/>
            <person name="Ivanov T.M."/>
            <person name="Kuznetsov B."/>
            <person name="Gorlenko V.M."/>
        </authorList>
    </citation>
    <scope>NUCLEOTIDE SEQUENCE [LARGE SCALE GENOMIC DNA]</scope>
    <source>
        <strain evidence="3">isl-2</strain>
    </source>
</reference>
<evidence type="ECO:0000259" key="1">
    <source>
        <dbReference type="Pfam" id="PF12728"/>
    </source>
</evidence>
<evidence type="ECO:0000313" key="3">
    <source>
        <dbReference type="Proteomes" id="UP000078287"/>
    </source>
</evidence>
<dbReference type="OrthoDB" id="166697at2"/>
<dbReference type="EMBL" id="LWQS01000096">
    <property type="protein sequence ID" value="OAN39809.1"/>
    <property type="molecule type" value="Genomic_DNA"/>
</dbReference>
<dbReference type="CDD" id="cd04762">
    <property type="entry name" value="HTH_MerR-trunc"/>
    <property type="match status" value="1"/>
</dbReference>
<evidence type="ECO:0000313" key="2">
    <source>
        <dbReference type="EMBL" id="OAN39809.1"/>
    </source>
</evidence>